<dbReference type="Proteomes" id="UP001500187">
    <property type="component" value="Unassembled WGS sequence"/>
</dbReference>
<dbReference type="Gene3D" id="3.30.950.30">
    <property type="entry name" value="Schlafen, AAA domain"/>
    <property type="match status" value="1"/>
</dbReference>
<dbReference type="Pfam" id="PF13749">
    <property type="entry name" value="HATPase_c_4"/>
    <property type="match status" value="1"/>
</dbReference>
<evidence type="ECO:0000259" key="1">
    <source>
        <dbReference type="Pfam" id="PF04326"/>
    </source>
</evidence>
<dbReference type="InterPro" id="IPR038461">
    <property type="entry name" value="Schlafen_AlbA_2_dom_sf"/>
</dbReference>
<evidence type="ECO:0000313" key="2">
    <source>
        <dbReference type="EMBL" id="GAA4798346.1"/>
    </source>
</evidence>
<keyword evidence="2" id="KW-0067">ATP-binding</keyword>
<organism evidence="2 3">
    <name type="scientific">Rothia endophytica</name>
    <dbReference type="NCBI Taxonomy" id="1324766"/>
    <lineage>
        <taxon>Bacteria</taxon>
        <taxon>Bacillati</taxon>
        <taxon>Actinomycetota</taxon>
        <taxon>Actinomycetes</taxon>
        <taxon>Micrococcales</taxon>
        <taxon>Micrococcaceae</taxon>
        <taxon>Rothia</taxon>
    </lineage>
</organism>
<name>A0ABP9BNX8_9MICC</name>
<keyword evidence="3" id="KW-1185">Reference proteome</keyword>
<dbReference type="InterPro" id="IPR007421">
    <property type="entry name" value="Schlafen_AlbA_2_dom"/>
</dbReference>
<keyword evidence="2" id="KW-0547">Nucleotide-binding</keyword>
<comment type="caution">
    <text evidence="2">The sequence shown here is derived from an EMBL/GenBank/DDBJ whole genome shotgun (WGS) entry which is preliminary data.</text>
</comment>
<dbReference type="RefSeq" id="WP_345446560.1">
    <property type="nucleotide sequence ID" value="NZ_BAABKP010000004.1"/>
</dbReference>
<gene>
    <name evidence="2" type="ORF">GCM10023352_17580</name>
</gene>
<reference evidence="3" key="1">
    <citation type="journal article" date="2019" name="Int. J. Syst. Evol. Microbiol.">
        <title>The Global Catalogue of Microorganisms (GCM) 10K type strain sequencing project: providing services to taxonomists for standard genome sequencing and annotation.</title>
        <authorList>
            <consortium name="The Broad Institute Genomics Platform"/>
            <consortium name="The Broad Institute Genome Sequencing Center for Infectious Disease"/>
            <person name="Wu L."/>
            <person name="Ma J."/>
        </authorList>
    </citation>
    <scope>NUCLEOTIDE SEQUENCE [LARGE SCALE GENOMIC DNA]</scope>
    <source>
        <strain evidence="3">JCM 18541</strain>
    </source>
</reference>
<accession>A0ABP9BNX8</accession>
<dbReference type="Gene3D" id="3.30.565.60">
    <property type="match status" value="1"/>
</dbReference>
<dbReference type="GO" id="GO:0005524">
    <property type="term" value="F:ATP binding"/>
    <property type="evidence" value="ECO:0007669"/>
    <property type="project" value="UniProtKB-KW"/>
</dbReference>
<evidence type="ECO:0000313" key="3">
    <source>
        <dbReference type="Proteomes" id="UP001500187"/>
    </source>
</evidence>
<protein>
    <submittedName>
        <fullName evidence="2">ATP-binding protein</fullName>
    </submittedName>
</protein>
<dbReference type="InterPro" id="IPR038475">
    <property type="entry name" value="RecG_C_sf"/>
</dbReference>
<proteinExistence type="predicted"/>
<dbReference type="PANTHER" id="PTHR30595">
    <property type="entry name" value="GLPR-RELATED TRANSCRIPTIONAL REPRESSOR"/>
    <property type="match status" value="1"/>
</dbReference>
<dbReference type="Pfam" id="PF04326">
    <property type="entry name" value="SLFN_AlbA_2"/>
    <property type="match status" value="1"/>
</dbReference>
<dbReference type="EMBL" id="BAABKP010000004">
    <property type="protein sequence ID" value="GAA4798346.1"/>
    <property type="molecule type" value="Genomic_DNA"/>
</dbReference>
<feature type="domain" description="Schlafen AlbA-2" evidence="1">
    <location>
        <begin position="18"/>
        <end position="140"/>
    </location>
</feature>
<sequence>MKESTEQLLSMVRSRGHESAQLELKEAVGGVPKSLSETLSAFSNDTGGTILLGVSNPSKGAFPVPDFNPERTMQQAEDFIRHSITPPVSAEVSIDLLATGEKVVRIDVEEGHPSNKPFYVSSKGRYAGSYTRPGEGDRKLSHYEIDRLLENKSQPVHDRSAVESATLEDLDTSLTSRFIEILREREPRAFEGLSDEEALKRANVLVKSPSGFVPSLAGLLALGDYPQSFFPQLDVTVVVLPTSVKGEAAEDGARFLDNQQCSGPLPYIINDAIRILRRSMRSRSVIVSDGVGRENRYEYPLEVIRELLANALLHRDYSEQARGTQVQVELYPDRFVVRSPGGIYGNVDPAEFGENGVSSSRNAVLARILSNVSMPETGYMVAENRGSGIPSVFVSLRKAGMQMPSFRVNLNEVEVTVPHSALMTEEIKLWLGQFDGYSLSQSQGQVLALLRSGRRASNQNLQAWGLHSADATKELSDLVNKGLIIKHNDRRWSTYSLADQFIGEQPLKSAPKVNRETEFRGSARRQRVVERRTEIFSLILNSQGGLTRAEIQEGLSGIGIHASAPTVTNDINALIENGTIAATAAAQSKKRRYEPGQKIALAD</sequence>
<dbReference type="PANTHER" id="PTHR30595:SF6">
    <property type="entry name" value="SCHLAFEN ALBA-2 DOMAIN-CONTAINING PROTEIN"/>
    <property type="match status" value="1"/>
</dbReference>